<dbReference type="HAMAP" id="MF_00138">
    <property type="entry name" value="GARS"/>
    <property type="match status" value="1"/>
</dbReference>
<dbReference type="Proteomes" id="UP000291838">
    <property type="component" value="Unassembled WGS sequence"/>
</dbReference>
<protein>
    <recommendedName>
        <fullName evidence="3 11">Phosphoribosylamine--glycine ligase</fullName>
        <ecNumber evidence="3 11">6.3.4.13</ecNumber>
    </recommendedName>
    <alternativeName>
        <fullName evidence="11">GARS</fullName>
    </alternativeName>
    <alternativeName>
        <fullName evidence="9 11">Glycinamide ribonucleotide synthetase</fullName>
    </alternativeName>
    <alternativeName>
        <fullName evidence="10 11">Phosphoribosylglycinamide synthetase</fullName>
    </alternativeName>
</protein>
<dbReference type="SUPFAM" id="SSF52440">
    <property type="entry name" value="PreATP-grasp domain"/>
    <property type="match status" value="1"/>
</dbReference>
<dbReference type="AlphaFoldDB" id="A0A4Q2RT98"/>
<evidence type="ECO:0000256" key="4">
    <source>
        <dbReference type="ARBA" id="ARBA00022598"/>
    </source>
</evidence>
<evidence type="ECO:0000313" key="14">
    <source>
        <dbReference type="EMBL" id="RYB92217.1"/>
    </source>
</evidence>
<dbReference type="Pfam" id="PF02844">
    <property type="entry name" value="GARS_N"/>
    <property type="match status" value="1"/>
</dbReference>
<dbReference type="RefSeq" id="WP_129473822.1">
    <property type="nucleotide sequence ID" value="NZ_SDWS01000002.1"/>
</dbReference>
<dbReference type="InterPro" id="IPR000115">
    <property type="entry name" value="PRibGlycinamide_synth"/>
</dbReference>
<dbReference type="InterPro" id="IPR013815">
    <property type="entry name" value="ATP_grasp_subdomain_1"/>
</dbReference>
<dbReference type="EMBL" id="SDWS01000002">
    <property type="protein sequence ID" value="RYB92217.1"/>
    <property type="molecule type" value="Genomic_DNA"/>
</dbReference>
<proteinExistence type="inferred from homology"/>
<dbReference type="Pfam" id="PF01071">
    <property type="entry name" value="GARS_A"/>
    <property type="match status" value="1"/>
</dbReference>
<dbReference type="InterPro" id="IPR016185">
    <property type="entry name" value="PreATP-grasp_dom_sf"/>
</dbReference>
<comment type="pathway">
    <text evidence="2 11">Purine metabolism; IMP biosynthesis via de novo pathway; N(1)-(5-phospho-D-ribosyl)glycinamide from 5-phospho-alpha-D-ribose 1-diphosphate: step 2/2.</text>
</comment>
<organism evidence="14 15">
    <name type="scientific">Nocardioides glacieisoli</name>
    <dbReference type="NCBI Taxonomy" id="1168730"/>
    <lineage>
        <taxon>Bacteria</taxon>
        <taxon>Bacillati</taxon>
        <taxon>Actinomycetota</taxon>
        <taxon>Actinomycetes</taxon>
        <taxon>Propionibacteriales</taxon>
        <taxon>Nocardioidaceae</taxon>
        <taxon>Nocardioides</taxon>
    </lineage>
</organism>
<feature type="domain" description="ATP-grasp" evidence="13">
    <location>
        <begin position="107"/>
        <end position="303"/>
    </location>
</feature>
<evidence type="ECO:0000256" key="10">
    <source>
        <dbReference type="ARBA" id="ARBA00042864"/>
    </source>
</evidence>
<comment type="cofactor">
    <cofactor evidence="1">
        <name>Mn(2+)</name>
        <dbReference type="ChEBI" id="CHEBI:29035"/>
    </cofactor>
</comment>
<dbReference type="InterPro" id="IPR020561">
    <property type="entry name" value="PRibGlycinamid_synth_ATP-grasp"/>
</dbReference>
<dbReference type="GO" id="GO:0004637">
    <property type="term" value="F:phosphoribosylamine-glycine ligase activity"/>
    <property type="evidence" value="ECO:0007669"/>
    <property type="project" value="UniProtKB-UniRule"/>
</dbReference>
<dbReference type="Gene3D" id="3.90.600.10">
    <property type="entry name" value="Phosphoribosylglycinamide synthetase, C-terminal domain"/>
    <property type="match status" value="1"/>
</dbReference>
<evidence type="ECO:0000256" key="7">
    <source>
        <dbReference type="ARBA" id="ARBA00022840"/>
    </source>
</evidence>
<evidence type="ECO:0000256" key="1">
    <source>
        <dbReference type="ARBA" id="ARBA00001936"/>
    </source>
</evidence>
<dbReference type="GO" id="GO:0009113">
    <property type="term" value="P:purine nucleobase biosynthetic process"/>
    <property type="evidence" value="ECO:0007669"/>
    <property type="project" value="InterPro"/>
</dbReference>
<reference evidence="14 15" key="1">
    <citation type="submission" date="2019-01" db="EMBL/GenBank/DDBJ databases">
        <title>Novel species of Nocardioides.</title>
        <authorList>
            <person name="Liu Q."/>
            <person name="Xin Y.-H."/>
        </authorList>
    </citation>
    <scope>NUCLEOTIDE SEQUENCE [LARGE SCALE GENOMIC DNA]</scope>
    <source>
        <strain evidence="14 15">HLT3-15</strain>
    </source>
</reference>
<dbReference type="UniPathway" id="UPA00074">
    <property type="reaction ID" value="UER00125"/>
</dbReference>
<evidence type="ECO:0000313" key="15">
    <source>
        <dbReference type="Proteomes" id="UP000291838"/>
    </source>
</evidence>
<keyword evidence="7 12" id="KW-0067">ATP-binding</keyword>
<dbReference type="PANTHER" id="PTHR43472">
    <property type="entry name" value="PHOSPHORIBOSYLAMINE--GLYCINE LIGASE"/>
    <property type="match status" value="1"/>
</dbReference>
<dbReference type="NCBIfam" id="TIGR00877">
    <property type="entry name" value="purD"/>
    <property type="match status" value="1"/>
</dbReference>
<evidence type="ECO:0000256" key="9">
    <source>
        <dbReference type="ARBA" id="ARBA00042242"/>
    </source>
</evidence>
<keyword evidence="15" id="KW-1185">Reference proteome</keyword>
<keyword evidence="6 11" id="KW-0658">Purine biosynthesis</keyword>
<dbReference type="GO" id="GO:0046872">
    <property type="term" value="F:metal ion binding"/>
    <property type="evidence" value="ECO:0007669"/>
    <property type="project" value="InterPro"/>
</dbReference>
<dbReference type="SMART" id="SM01210">
    <property type="entry name" value="GARS_C"/>
    <property type="match status" value="1"/>
</dbReference>
<dbReference type="Pfam" id="PF02843">
    <property type="entry name" value="GARS_C"/>
    <property type="match status" value="1"/>
</dbReference>
<evidence type="ECO:0000256" key="11">
    <source>
        <dbReference type="HAMAP-Rule" id="MF_00138"/>
    </source>
</evidence>
<dbReference type="GO" id="GO:0005524">
    <property type="term" value="F:ATP binding"/>
    <property type="evidence" value="ECO:0007669"/>
    <property type="project" value="UniProtKB-UniRule"/>
</dbReference>
<dbReference type="InterPro" id="IPR020562">
    <property type="entry name" value="PRibGlycinamide_synth_N"/>
</dbReference>
<comment type="caution">
    <text evidence="14">The sequence shown here is derived from an EMBL/GenBank/DDBJ whole genome shotgun (WGS) entry which is preliminary data.</text>
</comment>
<dbReference type="Gene3D" id="3.40.50.20">
    <property type="match status" value="1"/>
</dbReference>
<evidence type="ECO:0000256" key="6">
    <source>
        <dbReference type="ARBA" id="ARBA00022755"/>
    </source>
</evidence>
<dbReference type="InterPro" id="IPR011761">
    <property type="entry name" value="ATP-grasp"/>
</dbReference>
<dbReference type="PANTHER" id="PTHR43472:SF1">
    <property type="entry name" value="PHOSPHORIBOSYLAMINE--GLYCINE LIGASE, CHLOROPLASTIC"/>
    <property type="match status" value="1"/>
</dbReference>
<dbReference type="InterPro" id="IPR037123">
    <property type="entry name" value="PRibGlycinamide_synth_C_sf"/>
</dbReference>
<gene>
    <name evidence="11 14" type="primary">purD</name>
    <name evidence="14" type="ORF">EUA06_04385</name>
</gene>
<evidence type="ECO:0000256" key="5">
    <source>
        <dbReference type="ARBA" id="ARBA00022741"/>
    </source>
</evidence>
<evidence type="ECO:0000259" key="13">
    <source>
        <dbReference type="PROSITE" id="PS50975"/>
    </source>
</evidence>
<dbReference type="SMART" id="SM01209">
    <property type="entry name" value="GARS_A"/>
    <property type="match status" value="1"/>
</dbReference>
<comment type="similarity">
    <text evidence="8 11">Belongs to the GARS family.</text>
</comment>
<accession>A0A4Q2RT98</accession>
<comment type="catalytic activity">
    <reaction evidence="11">
        <text>5-phospho-beta-D-ribosylamine + glycine + ATP = N(1)-(5-phospho-beta-D-ribosyl)glycinamide + ADP + phosphate + H(+)</text>
        <dbReference type="Rhea" id="RHEA:17453"/>
        <dbReference type="ChEBI" id="CHEBI:15378"/>
        <dbReference type="ChEBI" id="CHEBI:30616"/>
        <dbReference type="ChEBI" id="CHEBI:43474"/>
        <dbReference type="ChEBI" id="CHEBI:57305"/>
        <dbReference type="ChEBI" id="CHEBI:58681"/>
        <dbReference type="ChEBI" id="CHEBI:143788"/>
        <dbReference type="ChEBI" id="CHEBI:456216"/>
        <dbReference type="EC" id="6.3.4.13"/>
    </reaction>
</comment>
<dbReference type="InterPro" id="IPR020560">
    <property type="entry name" value="PRibGlycinamide_synth_C-dom"/>
</dbReference>
<sequence>MKTLVIGTGGREHALAIALSHDPGVTEVHAAPGNPGIGEVATLHDVDPMDGAAVAALATSIGADLVVVGPEAPLVAGIADVVRDAGIACFGPSLAAARLEGSKAFAKEVMAVAGVPTAGSRTCTTPDEVAQALDAFGAPHVVKDDALAAGKGVVVTNDRGEALAHAAGCERVVVEEFLDGPEFSLFVVCDGTIGRPLLPAQDFKRIFDGGRGPNTGGMGSYAPLEWLPSDMVQAVMAKVVDPTLAEMRRREAPFVGCLYVGLALTSAGPKVIEFNVRFGDPDIQPVLALLDSPLGALLAAAAVGNLADVPEPEFADGAAVSVVMASAGYPEGSSTGDVVVGTETLAVETDVDVIHAGTARTETGLVTAGGRVLAVRATGTDVADARAKAYEGISSISFPGAQWRRDIAAEPLGVVEGAASRG</sequence>
<dbReference type="Gene3D" id="3.30.1490.20">
    <property type="entry name" value="ATP-grasp fold, A domain"/>
    <property type="match status" value="1"/>
</dbReference>
<dbReference type="EC" id="6.3.4.13" evidence="3 11"/>
<dbReference type="Gene3D" id="3.30.470.20">
    <property type="entry name" value="ATP-grasp fold, B domain"/>
    <property type="match status" value="1"/>
</dbReference>
<dbReference type="OrthoDB" id="9807240at2"/>
<evidence type="ECO:0000256" key="12">
    <source>
        <dbReference type="PROSITE-ProRule" id="PRU00409"/>
    </source>
</evidence>
<dbReference type="SUPFAM" id="SSF51246">
    <property type="entry name" value="Rudiment single hybrid motif"/>
    <property type="match status" value="1"/>
</dbReference>
<keyword evidence="4 11" id="KW-0436">Ligase</keyword>
<name>A0A4Q2RT98_9ACTN</name>
<dbReference type="GO" id="GO:0006189">
    <property type="term" value="P:'de novo' IMP biosynthetic process"/>
    <property type="evidence" value="ECO:0007669"/>
    <property type="project" value="UniProtKB-UniRule"/>
</dbReference>
<keyword evidence="5 12" id="KW-0547">Nucleotide-binding</keyword>
<evidence type="ECO:0000256" key="3">
    <source>
        <dbReference type="ARBA" id="ARBA00013255"/>
    </source>
</evidence>
<evidence type="ECO:0000256" key="2">
    <source>
        <dbReference type="ARBA" id="ARBA00005174"/>
    </source>
</evidence>
<evidence type="ECO:0000256" key="8">
    <source>
        <dbReference type="ARBA" id="ARBA00038345"/>
    </source>
</evidence>
<dbReference type="InterPro" id="IPR011054">
    <property type="entry name" value="Rudment_hybrid_motif"/>
</dbReference>
<dbReference type="PROSITE" id="PS50975">
    <property type="entry name" value="ATP_GRASP"/>
    <property type="match status" value="1"/>
</dbReference>
<dbReference type="SUPFAM" id="SSF56059">
    <property type="entry name" value="Glutathione synthetase ATP-binding domain-like"/>
    <property type="match status" value="1"/>
</dbReference>